<dbReference type="SFLD" id="SFLDG00301">
    <property type="entry name" value="RuBisCO-like_proteins"/>
    <property type="match status" value="1"/>
</dbReference>
<keyword evidence="8" id="KW-1185">Reference proteome</keyword>
<dbReference type="SUPFAM" id="SSF54966">
    <property type="entry name" value="RuBisCO, large subunit, small (N-terminal) domain"/>
    <property type="match status" value="1"/>
</dbReference>
<evidence type="ECO:0000259" key="5">
    <source>
        <dbReference type="Pfam" id="PF00016"/>
    </source>
</evidence>
<evidence type="ECO:0000259" key="6">
    <source>
        <dbReference type="Pfam" id="PF02788"/>
    </source>
</evidence>
<comment type="caution">
    <text evidence="7">The sequence shown here is derived from an EMBL/GenBank/DDBJ whole genome shotgun (WGS) entry which is preliminary data.</text>
</comment>
<keyword evidence="3" id="KW-0460">Magnesium</keyword>
<evidence type="ECO:0000313" key="8">
    <source>
        <dbReference type="Proteomes" id="UP000731907"/>
    </source>
</evidence>
<dbReference type="PANTHER" id="PTHR42704:SF17">
    <property type="entry name" value="RIBULOSE BISPHOSPHATE CARBOXYLASE LARGE CHAIN"/>
    <property type="match status" value="1"/>
</dbReference>
<dbReference type="InterPro" id="IPR033966">
    <property type="entry name" value="RuBisCO"/>
</dbReference>
<dbReference type="Gene3D" id="3.30.70.150">
    <property type="entry name" value="RuBisCO large subunit, N-terminal domain"/>
    <property type="match status" value="1"/>
</dbReference>
<dbReference type="RefSeq" id="WP_161761115.1">
    <property type="nucleotide sequence ID" value="NZ_JAAATX020000002.1"/>
</dbReference>
<feature type="domain" description="Ribulose bisphosphate carboxylase large subunit ferrodoxin-like N-terminal" evidence="6">
    <location>
        <begin position="15"/>
        <end position="119"/>
    </location>
</feature>
<dbReference type="InterPro" id="IPR017443">
    <property type="entry name" value="RuBisCO_lsu_fd_N"/>
</dbReference>
<comment type="similarity">
    <text evidence="4">Belongs to the RuBisCO large chain family.</text>
</comment>
<dbReference type="Proteomes" id="UP000731907">
    <property type="component" value="Unassembled WGS sequence"/>
</dbReference>
<name>A0ABS6J0M0_9RHOB</name>
<accession>A0ABS6J0M0</accession>
<evidence type="ECO:0000256" key="3">
    <source>
        <dbReference type="ARBA" id="ARBA00022842"/>
    </source>
</evidence>
<dbReference type="PROSITE" id="PS00157">
    <property type="entry name" value="RUBISCO_LARGE"/>
    <property type="match status" value="1"/>
</dbReference>
<proteinExistence type="inferred from homology"/>
<keyword evidence="2" id="KW-0479">Metal-binding</keyword>
<protein>
    <submittedName>
        <fullName evidence="7">Ribulose-bisphosphate carboxylase large subunit family protein</fullName>
    </submittedName>
</protein>
<dbReference type="Pfam" id="PF02788">
    <property type="entry name" value="RuBisCO_large_N"/>
    <property type="match status" value="1"/>
</dbReference>
<dbReference type="SUPFAM" id="SSF51649">
    <property type="entry name" value="RuBisCo, C-terminal domain"/>
    <property type="match status" value="1"/>
</dbReference>
<sequence>MERFEAEYMLETAWPPEKAAAVIAGEQSSGTFRPVPGETEALKARSAARVEVLEELGPCAGPSLPGAAGGAYRRARLVLSWPVANTGISLPNVMATVAGNLFELNCVAGLRLVDLRFPEGFVAGCPRPAFGVTGTRALSGVEGRPLIGTIIKPSIGLTAEETAAMVDTLCAAGIDFIKDDELQADGAVCPFDDRVRAVMAVIRAHAERTGKAVMYAFNLTGEVDEMRARHDLVLREGGSCVMVSANSVGLTGMLALRRHARLPIHLHRNGWGYLSRHPALGFDYAAWSKLWRLAGADHMHVNGLANKFCEGDDSVMVSARSLLSPLSGGHAGVTMPVFSSGQTALQAHGTWAALGTADLIFAAGGGIMAHPDGPAAGVRSLQDAWAAAMAGVSLAQAAKESPALAAAVRGFG</sequence>
<reference evidence="7 8" key="1">
    <citation type="submission" date="2021-06" db="EMBL/GenBank/DDBJ databases">
        <title>Rhodobacteraceae bacterium strain HSP-20.</title>
        <authorList>
            <person name="Chen W.-M."/>
        </authorList>
    </citation>
    <scope>NUCLEOTIDE SEQUENCE [LARGE SCALE GENOMIC DNA]</scope>
    <source>
        <strain evidence="7 8">HSP-20</strain>
    </source>
</reference>
<dbReference type="SFLD" id="SFLDS00014">
    <property type="entry name" value="RuBisCO"/>
    <property type="match status" value="1"/>
</dbReference>
<evidence type="ECO:0000256" key="4">
    <source>
        <dbReference type="RuleBase" id="RU003834"/>
    </source>
</evidence>
<gene>
    <name evidence="7" type="ORF">GU927_003015</name>
</gene>
<dbReference type="EMBL" id="JAAATX020000002">
    <property type="protein sequence ID" value="MBU9696811.1"/>
    <property type="molecule type" value="Genomic_DNA"/>
</dbReference>
<comment type="cofactor">
    <cofactor evidence="1">
        <name>Mg(2+)</name>
        <dbReference type="ChEBI" id="CHEBI:18420"/>
    </cofactor>
</comment>
<dbReference type="Gene3D" id="3.20.20.110">
    <property type="entry name" value="Ribulose bisphosphate carboxylase, large subunit, C-terminal domain"/>
    <property type="match status" value="1"/>
</dbReference>
<evidence type="ECO:0000313" key="7">
    <source>
        <dbReference type="EMBL" id="MBU9696811.1"/>
    </source>
</evidence>
<dbReference type="Pfam" id="PF00016">
    <property type="entry name" value="RuBisCO_large"/>
    <property type="match status" value="1"/>
</dbReference>
<feature type="domain" description="Ribulose bisphosphate carboxylase large subunit C-terminal" evidence="5">
    <location>
        <begin position="134"/>
        <end position="409"/>
    </location>
</feature>
<dbReference type="PANTHER" id="PTHR42704">
    <property type="entry name" value="RIBULOSE BISPHOSPHATE CARBOXYLASE"/>
    <property type="match status" value="1"/>
</dbReference>
<dbReference type="InterPro" id="IPR020878">
    <property type="entry name" value="RuBisCo_large_chain_AS"/>
</dbReference>
<organism evidence="7 8">
    <name type="scientific">Paragemmobacter amnigenus</name>
    <dbReference type="NCBI Taxonomy" id="2852097"/>
    <lineage>
        <taxon>Bacteria</taxon>
        <taxon>Pseudomonadati</taxon>
        <taxon>Pseudomonadota</taxon>
        <taxon>Alphaproteobacteria</taxon>
        <taxon>Rhodobacterales</taxon>
        <taxon>Paracoccaceae</taxon>
        <taxon>Paragemmobacter</taxon>
    </lineage>
</organism>
<dbReference type="CDD" id="cd08207">
    <property type="entry name" value="RLP_NonPhot"/>
    <property type="match status" value="1"/>
</dbReference>
<dbReference type="InterPro" id="IPR036376">
    <property type="entry name" value="RuBisCO_lsu_C_sf"/>
</dbReference>
<dbReference type="InterPro" id="IPR000685">
    <property type="entry name" value="RuBisCO_lsu_C"/>
</dbReference>
<dbReference type="InterPro" id="IPR036422">
    <property type="entry name" value="RuBisCO_lsu_N_sf"/>
</dbReference>
<evidence type="ECO:0000256" key="1">
    <source>
        <dbReference type="ARBA" id="ARBA00001946"/>
    </source>
</evidence>
<evidence type="ECO:0000256" key="2">
    <source>
        <dbReference type="ARBA" id="ARBA00022723"/>
    </source>
</evidence>